<accession>A0A1E5LK06</accession>
<keyword evidence="2" id="KW-1185">Reference proteome</keyword>
<evidence type="ECO:0000313" key="1">
    <source>
        <dbReference type="EMBL" id="OEH94420.1"/>
    </source>
</evidence>
<sequence length="161" mass="18896">MDIEISRMFNQLYKKFLNENFDLSDIEMLIELVRRYEITKDNAKAILEIPKTVFKNDIQFLSFSQSGGYFAGNLTGTSHSSEYIDSFRDDLINITFNEKDIANFIDYCIHNFDSIGWNGLEFYLRIPQVLLNWDNSRILDESTFLNNGNIYAKILKKEFSL</sequence>
<protein>
    <submittedName>
        <fullName evidence="1">Uncharacterized protein</fullName>
    </submittedName>
</protein>
<dbReference type="RefSeq" id="WP_069715567.1">
    <property type="nucleotide sequence ID" value="NZ_MJEH01000002.1"/>
</dbReference>
<gene>
    <name evidence="1" type="ORF">BFG57_08135</name>
</gene>
<reference evidence="1 2" key="1">
    <citation type="submission" date="2016-08" db="EMBL/GenBank/DDBJ databases">
        <title>Genome of Bacillus solimangrovi GH2-4.</title>
        <authorList>
            <person name="Lim S."/>
            <person name="Kim B.-C."/>
        </authorList>
    </citation>
    <scope>NUCLEOTIDE SEQUENCE [LARGE SCALE GENOMIC DNA]</scope>
    <source>
        <strain evidence="1 2">GH2-4</strain>
    </source>
</reference>
<evidence type="ECO:0000313" key="2">
    <source>
        <dbReference type="Proteomes" id="UP000095209"/>
    </source>
</evidence>
<comment type="caution">
    <text evidence="1">The sequence shown here is derived from an EMBL/GenBank/DDBJ whole genome shotgun (WGS) entry which is preliminary data.</text>
</comment>
<dbReference type="STRING" id="1305675.BFG57_08135"/>
<dbReference type="Proteomes" id="UP000095209">
    <property type="component" value="Unassembled WGS sequence"/>
</dbReference>
<organism evidence="1 2">
    <name type="scientific">Bacillus solimangrovi</name>
    <dbReference type="NCBI Taxonomy" id="1305675"/>
    <lineage>
        <taxon>Bacteria</taxon>
        <taxon>Bacillati</taxon>
        <taxon>Bacillota</taxon>
        <taxon>Bacilli</taxon>
        <taxon>Bacillales</taxon>
        <taxon>Bacillaceae</taxon>
        <taxon>Bacillus</taxon>
    </lineage>
</organism>
<dbReference type="EMBL" id="MJEH01000002">
    <property type="protein sequence ID" value="OEH94420.1"/>
    <property type="molecule type" value="Genomic_DNA"/>
</dbReference>
<proteinExistence type="predicted"/>
<dbReference type="AlphaFoldDB" id="A0A1E5LK06"/>
<name>A0A1E5LK06_9BACI</name>